<dbReference type="AlphaFoldDB" id="A0A1E3JDL4"/>
<sequence>MRRDYGTNEANEGTSRPAKRTKRLRTIRKRTRVEEGKGGEHGHVNVRRTALLEKRKRTRTSNGSETETKAEMDEYPRGSREPARRVAKDNVFGPGIEEYRRRLPAIGKLGPHGQKAGVWPLSTGITPRQKSNDPPTPPPPLPRPPNLHHPPQEPRTPLGPPTDQHCTFETGSCPQVWLFAQAETAAEVVKVRER</sequence>
<evidence type="ECO:0000256" key="1">
    <source>
        <dbReference type="SAM" id="MobiDB-lite"/>
    </source>
</evidence>
<feature type="region of interest" description="Disordered" evidence="1">
    <location>
        <begin position="107"/>
        <end position="169"/>
    </location>
</feature>
<feature type="compositionally biased region" description="Basic and acidic residues" evidence="1">
    <location>
        <begin position="32"/>
        <end position="43"/>
    </location>
</feature>
<comment type="caution">
    <text evidence="2">The sequence shown here is derived from an EMBL/GenBank/DDBJ whole genome shotgun (WGS) entry which is preliminary data.</text>
</comment>
<dbReference type="Proteomes" id="UP000095149">
    <property type="component" value="Unassembled WGS sequence"/>
</dbReference>
<feature type="compositionally biased region" description="Polar residues" evidence="1">
    <location>
        <begin position="123"/>
        <end position="133"/>
    </location>
</feature>
<protein>
    <submittedName>
        <fullName evidence="2">Uncharacterized protein</fullName>
    </submittedName>
</protein>
<reference evidence="2 3" key="1">
    <citation type="submission" date="2016-06" db="EMBL/GenBank/DDBJ databases">
        <title>Evolution of pathogenesis and genome organization in the Tremellales.</title>
        <authorList>
            <person name="Cuomo C."/>
            <person name="Litvintseva A."/>
            <person name="Heitman J."/>
            <person name="Chen Y."/>
            <person name="Sun S."/>
            <person name="Springer D."/>
            <person name="Dromer F."/>
            <person name="Young S."/>
            <person name="Zeng Q."/>
            <person name="Chapman S."/>
            <person name="Gujja S."/>
            <person name="Saif S."/>
            <person name="Birren B."/>
        </authorList>
    </citation>
    <scope>NUCLEOTIDE SEQUENCE [LARGE SCALE GENOMIC DNA]</scope>
    <source>
        <strain evidence="2 3">CBS 6273</strain>
    </source>
</reference>
<feature type="region of interest" description="Disordered" evidence="1">
    <location>
        <begin position="1"/>
        <end position="89"/>
    </location>
</feature>
<evidence type="ECO:0000313" key="3">
    <source>
        <dbReference type="Proteomes" id="UP000095149"/>
    </source>
</evidence>
<accession>A0A1E3JDL4</accession>
<organism evidence="2 3">
    <name type="scientific">Cryptococcus amylolentus CBS 6273</name>
    <dbReference type="NCBI Taxonomy" id="1296118"/>
    <lineage>
        <taxon>Eukaryota</taxon>
        <taxon>Fungi</taxon>
        <taxon>Dikarya</taxon>
        <taxon>Basidiomycota</taxon>
        <taxon>Agaricomycotina</taxon>
        <taxon>Tremellomycetes</taxon>
        <taxon>Tremellales</taxon>
        <taxon>Cryptococcaceae</taxon>
        <taxon>Cryptococcus</taxon>
    </lineage>
</organism>
<evidence type="ECO:0000313" key="2">
    <source>
        <dbReference type="EMBL" id="ODN98196.1"/>
    </source>
</evidence>
<dbReference type="EMBL" id="MEKH01000013">
    <property type="protein sequence ID" value="ODN98196.1"/>
    <property type="molecule type" value="Genomic_DNA"/>
</dbReference>
<name>A0A1E3JDL4_9TREE</name>
<feature type="compositionally biased region" description="Pro residues" evidence="1">
    <location>
        <begin position="134"/>
        <end position="160"/>
    </location>
</feature>
<proteinExistence type="predicted"/>
<feature type="compositionally biased region" description="Basic residues" evidence="1">
    <location>
        <begin position="17"/>
        <end position="31"/>
    </location>
</feature>
<gene>
    <name evidence="2" type="ORF">I350_07842</name>
</gene>
<feature type="compositionally biased region" description="Basic and acidic residues" evidence="1">
    <location>
        <begin position="66"/>
        <end position="88"/>
    </location>
</feature>